<dbReference type="Gene3D" id="3.30.200.20">
    <property type="entry name" value="Phosphorylase Kinase, domain 1"/>
    <property type="match status" value="1"/>
</dbReference>
<evidence type="ECO:0000256" key="1">
    <source>
        <dbReference type="ARBA" id="ARBA00012513"/>
    </source>
</evidence>
<dbReference type="Pfam" id="PF00069">
    <property type="entry name" value="Pkinase"/>
    <property type="match status" value="1"/>
</dbReference>
<keyword evidence="2" id="KW-0723">Serine/threonine-protein kinase</keyword>
<evidence type="ECO:0000259" key="10">
    <source>
        <dbReference type="PROSITE" id="PS50011"/>
    </source>
</evidence>
<evidence type="ECO:0000256" key="4">
    <source>
        <dbReference type="ARBA" id="ARBA00022741"/>
    </source>
</evidence>
<reference evidence="12" key="1">
    <citation type="submission" date="2016-11" db="EMBL/GenBank/DDBJ databases">
        <authorList>
            <person name="Guldener U."/>
        </authorList>
    </citation>
    <scope>NUCLEOTIDE SEQUENCE [LARGE SCALE GENOMIC DNA]</scope>
</reference>
<sequence>MNTGGSKSPQRRPNNMKTMSPQDFVFLNKIGSGSYSEVYKAKYKTAIDDFNNKRQHFFAIKICSKEHIIREQKEKYVNVEKLTLLKLASKMIHPGIVNLYYTFHDTYNLYFVLDYISCGELFTYLYNSINKSMIQDYKIIERFVAQLLDTLKYLEINSIVHRDLKPENILLNKKGCLMITDFGVACDLSNSQRAIDDQMRASSFVGTADYVSPELLLTNSCSYKADIWAAGCIFYQLRQGYPPFRGKNELETFENIVSGNHKPMLNMEDNIDYLDLVKQLLVVDEDNRLSVDEAMTHPFCNNINWEQKNMIWTGIWEGPYPLDPHGDYYMNKNTPPTSNIINNVNGSPSKNVNNSVRTKGIGVPRKRKPITTQNIVEWRKQLGINGSTSSVSSAVPVIEKGFRGIQLKDQGDIMNSYGDNMNTSSRAAAQLALKRQVMKNVAYTSVPQPSPHVKMVNAARQQPKNKASGLISQEQPQVNVNVLKREINVPYHKIPYLEMPKNSNIYLDYHTFNRGITKDKHNCELFMNFMDVNAGKIMDILDDEMKNKAQKNNVLEVYTDGKVKIYNQGDKTGILVGDLTNELMNIYEYTPERKKGELIDDKGTWCIIESNDKSIYLMPYLSKDWNKLFKQIKKKNKVDRENGKVLVNNDQMMIKNAASMAYKR</sequence>
<dbReference type="PROSITE" id="PS00107">
    <property type="entry name" value="PROTEIN_KINASE_ATP"/>
    <property type="match status" value="1"/>
</dbReference>
<name>A0A1L0D289_9ASCO</name>
<evidence type="ECO:0000256" key="3">
    <source>
        <dbReference type="ARBA" id="ARBA00022679"/>
    </source>
</evidence>
<dbReference type="GO" id="GO:0035556">
    <property type="term" value="P:intracellular signal transduction"/>
    <property type="evidence" value="ECO:0007669"/>
    <property type="project" value="TreeGrafter"/>
</dbReference>
<comment type="catalytic activity">
    <reaction evidence="8">
        <text>L-seryl-[protein] + ATP = O-phospho-L-seryl-[protein] + ADP + H(+)</text>
        <dbReference type="Rhea" id="RHEA:17989"/>
        <dbReference type="Rhea" id="RHEA-COMP:9863"/>
        <dbReference type="Rhea" id="RHEA-COMP:11604"/>
        <dbReference type="ChEBI" id="CHEBI:15378"/>
        <dbReference type="ChEBI" id="CHEBI:29999"/>
        <dbReference type="ChEBI" id="CHEBI:30616"/>
        <dbReference type="ChEBI" id="CHEBI:83421"/>
        <dbReference type="ChEBI" id="CHEBI:456216"/>
        <dbReference type="EC" id="2.7.11.1"/>
    </reaction>
</comment>
<comment type="catalytic activity">
    <reaction evidence="7">
        <text>L-threonyl-[protein] + ATP = O-phospho-L-threonyl-[protein] + ADP + H(+)</text>
        <dbReference type="Rhea" id="RHEA:46608"/>
        <dbReference type="Rhea" id="RHEA-COMP:11060"/>
        <dbReference type="Rhea" id="RHEA-COMP:11605"/>
        <dbReference type="ChEBI" id="CHEBI:15378"/>
        <dbReference type="ChEBI" id="CHEBI:30013"/>
        <dbReference type="ChEBI" id="CHEBI:30616"/>
        <dbReference type="ChEBI" id="CHEBI:61977"/>
        <dbReference type="ChEBI" id="CHEBI:456216"/>
        <dbReference type="EC" id="2.7.11.1"/>
    </reaction>
</comment>
<evidence type="ECO:0000256" key="6">
    <source>
        <dbReference type="ARBA" id="ARBA00022840"/>
    </source>
</evidence>
<dbReference type="InterPro" id="IPR000719">
    <property type="entry name" value="Prot_kinase_dom"/>
</dbReference>
<dbReference type="VEuPathDB" id="FungiDB:HGUI_03447"/>
<dbReference type="PANTHER" id="PTHR24356">
    <property type="entry name" value="SERINE/THREONINE-PROTEIN KINASE"/>
    <property type="match status" value="1"/>
</dbReference>
<dbReference type="EMBL" id="FQNF01000088">
    <property type="protein sequence ID" value="SGZ41247.1"/>
    <property type="molecule type" value="Genomic_DNA"/>
</dbReference>
<dbReference type="InterPro" id="IPR050236">
    <property type="entry name" value="Ser_Thr_kinase_AGC"/>
</dbReference>
<feature type="domain" description="Protein kinase" evidence="10">
    <location>
        <begin position="24"/>
        <end position="300"/>
    </location>
</feature>
<dbReference type="OrthoDB" id="347657at2759"/>
<dbReference type="AlphaFoldDB" id="A0A1L0D289"/>
<proteinExistence type="predicted"/>
<dbReference type="GO" id="GO:0004674">
    <property type="term" value="F:protein serine/threonine kinase activity"/>
    <property type="evidence" value="ECO:0007669"/>
    <property type="project" value="UniProtKB-KW"/>
</dbReference>
<gene>
    <name evidence="11" type="ORF">HGUI_03447</name>
</gene>
<evidence type="ECO:0000313" key="11">
    <source>
        <dbReference type="EMBL" id="SGZ41247.1"/>
    </source>
</evidence>
<dbReference type="GO" id="GO:0005524">
    <property type="term" value="F:ATP binding"/>
    <property type="evidence" value="ECO:0007669"/>
    <property type="project" value="UniProtKB-UniRule"/>
</dbReference>
<dbReference type="EC" id="2.7.11.1" evidence="1"/>
<accession>A0A1L0D289</accession>
<dbReference type="Gene3D" id="1.10.510.10">
    <property type="entry name" value="Transferase(Phosphotransferase) domain 1"/>
    <property type="match status" value="1"/>
</dbReference>
<evidence type="ECO:0000256" key="5">
    <source>
        <dbReference type="ARBA" id="ARBA00022777"/>
    </source>
</evidence>
<organism evidence="11 12">
    <name type="scientific">Hanseniaspora guilliermondii</name>
    <dbReference type="NCBI Taxonomy" id="56406"/>
    <lineage>
        <taxon>Eukaryota</taxon>
        <taxon>Fungi</taxon>
        <taxon>Dikarya</taxon>
        <taxon>Ascomycota</taxon>
        <taxon>Saccharomycotina</taxon>
        <taxon>Saccharomycetes</taxon>
        <taxon>Saccharomycodales</taxon>
        <taxon>Saccharomycodaceae</taxon>
        <taxon>Hanseniaspora</taxon>
    </lineage>
</organism>
<keyword evidence="5" id="KW-0418">Kinase</keyword>
<dbReference type="PROSITE" id="PS00108">
    <property type="entry name" value="PROTEIN_KINASE_ST"/>
    <property type="match status" value="1"/>
</dbReference>
<evidence type="ECO:0000256" key="9">
    <source>
        <dbReference type="PROSITE-ProRule" id="PRU10141"/>
    </source>
</evidence>
<dbReference type="InterPro" id="IPR008271">
    <property type="entry name" value="Ser/Thr_kinase_AS"/>
</dbReference>
<keyword evidence="4 9" id="KW-0547">Nucleotide-binding</keyword>
<dbReference type="SUPFAM" id="SSF56112">
    <property type="entry name" value="Protein kinase-like (PK-like)"/>
    <property type="match status" value="1"/>
</dbReference>
<keyword evidence="3" id="KW-0808">Transferase</keyword>
<dbReference type="PROSITE" id="PS50011">
    <property type="entry name" value="PROTEIN_KINASE_DOM"/>
    <property type="match status" value="1"/>
</dbReference>
<protein>
    <recommendedName>
        <fullName evidence="1">non-specific serine/threonine protein kinase</fullName>
        <ecNumber evidence="1">2.7.11.1</ecNumber>
    </recommendedName>
</protein>
<dbReference type="Proteomes" id="UP000183365">
    <property type="component" value="Unassembled WGS sequence"/>
</dbReference>
<dbReference type="PANTHER" id="PTHR24356:SF405">
    <property type="entry name" value="SERINE_THREONINE-PROTEIN KINASE PKH3"/>
    <property type="match status" value="1"/>
</dbReference>
<keyword evidence="12" id="KW-1185">Reference proteome</keyword>
<dbReference type="InterPro" id="IPR011009">
    <property type="entry name" value="Kinase-like_dom_sf"/>
</dbReference>
<evidence type="ECO:0000313" key="12">
    <source>
        <dbReference type="Proteomes" id="UP000183365"/>
    </source>
</evidence>
<dbReference type="SMART" id="SM00220">
    <property type="entry name" value="S_TKc"/>
    <property type="match status" value="1"/>
</dbReference>
<feature type="binding site" evidence="9">
    <location>
        <position position="61"/>
    </location>
    <ligand>
        <name>ATP</name>
        <dbReference type="ChEBI" id="CHEBI:30616"/>
    </ligand>
</feature>
<evidence type="ECO:0000256" key="8">
    <source>
        <dbReference type="ARBA" id="ARBA00048679"/>
    </source>
</evidence>
<evidence type="ECO:0000256" key="7">
    <source>
        <dbReference type="ARBA" id="ARBA00047899"/>
    </source>
</evidence>
<keyword evidence="6 9" id="KW-0067">ATP-binding</keyword>
<evidence type="ECO:0000256" key="2">
    <source>
        <dbReference type="ARBA" id="ARBA00022527"/>
    </source>
</evidence>
<dbReference type="InterPro" id="IPR017441">
    <property type="entry name" value="Protein_kinase_ATP_BS"/>
</dbReference>